<dbReference type="InterPro" id="IPR029058">
    <property type="entry name" value="AB_hydrolase_fold"/>
</dbReference>
<dbReference type="Proteomes" id="UP000033200">
    <property type="component" value="Chromosome"/>
</dbReference>
<dbReference type="KEGG" id="stax:MC45_12975"/>
<evidence type="ECO:0000313" key="3">
    <source>
        <dbReference type="Proteomes" id="UP000033200"/>
    </source>
</evidence>
<dbReference type="STRING" id="1549858.MC45_12975"/>
<dbReference type="HOGENOM" id="CLU_094145_1_0_5"/>
<name>A0A097EHU2_9SPHN</name>
<dbReference type="Pfam" id="PF06057">
    <property type="entry name" value="VirJ"/>
    <property type="match status" value="1"/>
</dbReference>
<evidence type="ECO:0000259" key="1">
    <source>
        <dbReference type="Pfam" id="PF06057"/>
    </source>
</evidence>
<dbReference type="SUPFAM" id="SSF53474">
    <property type="entry name" value="alpha/beta-Hydrolases"/>
    <property type="match status" value="1"/>
</dbReference>
<dbReference type="AlphaFoldDB" id="A0A097EHU2"/>
<dbReference type="eggNOG" id="COG3946">
    <property type="taxonomic scope" value="Bacteria"/>
</dbReference>
<protein>
    <recommendedName>
        <fullName evidence="1">Bacterial virulence domain-containing protein</fullName>
    </recommendedName>
</protein>
<dbReference type="InterPro" id="IPR010333">
    <property type="entry name" value="VirJ"/>
</dbReference>
<proteinExistence type="predicted"/>
<dbReference type="Gene3D" id="3.40.50.1820">
    <property type="entry name" value="alpha/beta hydrolase"/>
    <property type="match status" value="1"/>
</dbReference>
<accession>A0A097EHU2</accession>
<dbReference type="ESTHER" id="9sphn-a0a097ehu2">
    <property type="family name" value="VirJ"/>
</dbReference>
<reference evidence="2 3" key="1">
    <citation type="submission" date="2014-09" db="EMBL/GenBank/DDBJ databases">
        <title>Using Illumina technology Improving SMRT sequencing Genome Assembly by RASTools.</title>
        <authorList>
            <person name="Zhou Y."/>
            <person name="Ma T."/>
            <person name="Liu T."/>
        </authorList>
    </citation>
    <scope>NUCLEOTIDE SEQUENCE [LARGE SCALE GENOMIC DNA]</scope>
    <source>
        <strain evidence="2 3">ATCC 55669</strain>
    </source>
</reference>
<feature type="domain" description="Bacterial virulence" evidence="1">
    <location>
        <begin position="57"/>
        <end position="248"/>
    </location>
</feature>
<dbReference type="RefSeq" id="WP_038663889.1">
    <property type="nucleotide sequence ID" value="NZ_CP009571.1"/>
</dbReference>
<gene>
    <name evidence="2" type="ORF">MC45_12975</name>
</gene>
<evidence type="ECO:0000313" key="2">
    <source>
        <dbReference type="EMBL" id="AIT07132.1"/>
    </source>
</evidence>
<keyword evidence="3" id="KW-1185">Reference proteome</keyword>
<organism evidence="2 3">
    <name type="scientific">Sphingomonas taxi</name>
    <dbReference type="NCBI Taxonomy" id="1549858"/>
    <lineage>
        <taxon>Bacteria</taxon>
        <taxon>Pseudomonadati</taxon>
        <taxon>Pseudomonadota</taxon>
        <taxon>Alphaproteobacteria</taxon>
        <taxon>Sphingomonadales</taxon>
        <taxon>Sphingomonadaceae</taxon>
        <taxon>Sphingomonas</taxon>
    </lineage>
</organism>
<sequence>MASQRSRSLRWRLAWIAGIAGGVLALLAGIAASAGFFDRDAAHLFGPQGIARPIGVLYVSGDMGLRYGPNPHTVRALAGQGFPVVALSSPALFGLRRTRAEVDRIVADGVRAALARTGAARLMLIGQSYGADVLQTGLADLPVALRSHVAGVVLVVPGETVFFRADPSGLVYRGTPDSESRATLARLGWTHLTCIYGAAEVDSACPDLLAGRRAGRAGQATVVAMPGGHFLNDDRAGLFAHILAAIRHAAPDAFAR</sequence>
<dbReference type="EMBL" id="CP009571">
    <property type="protein sequence ID" value="AIT07132.1"/>
    <property type="molecule type" value="Genomic_DNA"/>
</dbReference>